<feature type="transmembrane region" description="Helical" evidence="1">
    <location>
        <begin position="39"/>
        <end position="60"/>
    </location>
</feature>
<protein>
    <submittedName>
        <fullName evidence="2">Uncharacterized protein</fullName>
    </submittedName>
</protein>
<dbReference type="RefSeq" id="WP_089402320.1">
    <property type="nucleotide sequence ID" value="NZ_FZOH01000001.1"/>
</dbReference>
<keyword evidence="3" id="KW-1185">Reference proteome</keyword>
<keyword evidence="1" id="KW-1133">Transmembrane helix</keyword>
<sequence>MLTAAQDLNLAVRFGLELGLLAVVAVASWRGVRSRAARLAAVVLVPGAVAVGWVLLVHGASVPQPVQTGAQLGALALGLLAFRRLGARLPATAAVAALAIGNAVLLAVWNQ</sequence>
<accession>A0A239A494</accession>
<dbReference type="AlphaFoldDB" id="A0A239A494"/>
<evidence type="ECO:0000256" key="1">
    <source>
        <dbReference type="SAM" id="Phobius"/>
    </source>
</evidence>
<evidence type="ECO:0000313" key="3">
    <source>
        <dbReference type="Proteomes" id="UP000198386"/>
    </source>
</evidence>
<feature type="transmembrane region" description="Helical" evidence="1">
    <location>
        <begin position="12"/>
        <end position="32"/>
    </location>
</feature>
<proteinExistence type="predicted"/>
<reference evidence="3" key="1">
    <citation type="submission" date="2017-06" db="EMBL/GenBank/DDBJ databases">
        <authorList>
            <person name="Varghese N."/>
            <person name="Submissions S."/>
        </authorList>
    </citation>
    <scope>NUCLEOTIDE SEQUENCE [LARGE SCALE GENOMIC DNA]</scope>
    <source>
        <strain evidence="3">DSM 45423</strain>
    </source>
</reference>
<dbReference type="Proteomes" id="UP000198386">
    <property type="component" value="Unassembled WGS sequence"/>
</dbReference>
<keyword evidence="1" id="KW-0812">Transmembrane</keyword>
<keyword evidence="1" id="KW-0472">Membrane</keyword>
<feature type="transmembrane region" description="Helical" evidence="1">
    <location>
        <begin position="89"/>
        <end position="109"/>
    </location>
</feature>
<dbReference type="EMBL" id="FZOH01000001">
    <property type="protein sequence ID" value="SNR90477.1"/>
    <property type="molecule type" value="Genomic_DNA"/>
</dbReference>
<evidence type="ECO:0000313" key="2">
    <source>
        <dbReference type="EMBL" id="SNR90477.1"/>
    </source>
</evidence>
<organism evidence="2 3">
    <name type="scientific">Geodermatophilus saharensis</name>
    <dbReference type="NCBI Taxonomy" id="1137994"/>
    <lineage>
        <taxon>Bacteria</taxon>
        <taxon>Bacillati</taxon>
        <taxon>Actinomycetota</taxon>
        <taxon>Actinomycetes</taxon>
        <taxon>Geodermatophilales</taxon>
        <taxon>Geodermatophilaceae</taxon>
        <taxon>Geodermatophilus</taxon>
    </lineage>
</organism>
<gene>
    <name evidence="2" type="ORF">SAMN04488107_0550</name>
</gene>
<name>A0A239A494_9ACTN</name>